<dbReference type="PaxDb" id="4097-A0A1S3YZ91"/>
<accession>A0A1S3YZ91</accession>
<dbReference type="InterPro" id="IPR050796">
    <property type="entry name" value="SCF_F-box_component"/>
</dbReference>
<dbReference type="OrthoDB" id="1249318at2759"/>
<feature type="domain" description="F-box" evidence="1">
    <location>
        <begin position="11"/>
        <end position="45"/>
    </location>
</feature>
<organism evidence="3 4">
    <name type="scientific">Nicotiana tabacum</name>
    <name type="common">Common tobacco</name>
    <dbReference type="NCBI Taxonomy" id="4097"/>
    <lineage>
        <taxon>Eukaryota</taxon>
        <taxon>Viridiplantae</taxon>
        <taxon>Streptophyta</taxon>
        <taxon>Embryophyta</taxon>
        <taxon>Tracheophyta</taxon>
        <taxon>Spermatophyta</taxon>
        <taxon>Magnoliopsida</taxon>
        <taxon>eudicotyledons</taxon>
        <taxon>Gunneridae</taxon>
        <taxon>Pentapetalae</taxon>
        <taxon>asterids</taxon>
        <taxon>lamiids</taxon>
        <taxon>Solanales</taxon>
        <taxon>Solanaceae</taxon>
        <taxon>Nicotianoideae</taxon>
        <taxon>Nicotianeae</taxon>
        <taxon>Nicotiana</taxon>
    </lineage>
</organism>
<dbReference type="AlphaFoldDB" id="A0A1S3YZ91"/>
<evidence type="ECO:0000313" key="4">
    <source>
        <dbReference type="RefSeq" id="XP_016457162.1"/>
    </source>
</evidence>
<dbReference type="InterPro" id="IPR036047">
    <property type="entry name" value="F-box-like_dom_sf"/>
</dbReference>
<dbReference type="RefSeq" id="XP_016457162.1">
    <property type="nucleotide sequence ID" value="XM_016601676.2"/>
</dbReference>
<evidence type="ECO:0000259" key="1">
    <source>
        <dbReference type="Pfam" id="PF00646"/>
    </source>
</evidence>
<dbReference type="OMA" id="FEMSTEI"/>
<keyword evidence="3" id="KW-1185">Reference proteome</keyword>
<name>A0A1S3YZ91_TOBAC</name>
<sequence>MVHGIMKKLLEDVFIYILLKLPVKSIMRFKCISKTWYILMQSSTFINLHLNRSTKAKDELILFKRSFQEDPFQHKTILSFLFGVDDGYLYPVSPDLDVPYLESTFSSTYDQFIGPCQGLIALINIVDTVLFNPATRNYRLVPPCPFGVPQGFRRYVDGVGFGFDSIANDYKVIRISEVYNDPPYRDPFTREVKVEVYDMSTDSWREMEHVNQEMPRVYWAPCSLVFYNSACHWLAIAPKDKMTILCFDMSTETFNNINMPNTCNSYNGPCYGLVVLDESITMIRYPNTNPEYDAAQDLMQIWIMKRYGVYESWIKKYTIRPLPIESPLAIWKDRMMLLQSRKCFLISYDPKFDKVKELYLHGCPRSLRAISYRESLIQIPCGSENSTQVQKF</sequence>
<dbReference type="Pfam" id="PF07734">
    <property type="entry name" value="FBA_1"/>
    <property type="match status" value="1"/>
</dbReference>
<dbReference type="InterPro" id="IPR006527">
    <property type="entry name" value="F-box-assoc_dom_typ1"/>
</dbReference>
<dbReference type="GeneID" id="107781051"/>
<dbReference type="SUPFAM" id="SSF81383">
    <property type="entry name" value="F-box domain"/>
    <property type="match status" value="1"/>
</dbReference>
<dbReference type="InterPro" id="IPR001810">
    <property type="entry name" value="F-box_dom"/>
</dbReference>
<dbReference type="KEGG" id="nta:107781051"/>
<reference evidence="3" key="1">
    <citation type="journal article" date="2014" name="Nat. Commun.">
        <title>The tobacco genome sequence and its comparison with those of tomato and potato.</title>
        <authorList>
            <person name="Sierro N."/>
            <person name="Battey J.N."/>
            <person name="Ouadi S."/>
            <person name="Bakaher N."/>
            <person name="Bovet L."/>
            <person name="Willig A."/>
            <person name="Goepfert S."/>
            <person name="Peitsch M.C."/>
            <person name="Ivanov N.V."/>
        </authorList>
    </citation>
    <scope>NUCLEOTIDE SEQUENCE [LARGE SCALE GENOMIC DNA]</scope>
</reference>
<dbReference type="NCBIfam" id="TIGR01640">
    <property type="entry name" value="F_box_assoc_1"/>
    <property type="match status" value="1"/>
</dbReference>
<evidence type="ECO:0000313" key="3">
    <source>
        <dbReference type="Proteomes" id="UP000790787"/>
    </source>
</evidence>
<dbReference type="Proteomes" id="UP000790787">
    <property type="component" value="Chromosome 19"/>
</dbReference>
<dbReference type="InterPro" id="IPR017451">
    <property type="entry name" value="F-box-assoc_interact_dom"/>
</dbReference>
<proteinExistence type="predicted"/>
<dbReference type="PANTHER" id="PTHR31672">
    <property type="entry name" value="BNACNNG10540D PROTEIN"/>
    <property type="match status" value="1"/>
</dbReference>
<evidence type="ECO:0000259" key="2">
    <source>
        <dbReference type="Pfam" id="PF07734"/>
    </source>
</evidence>
<dbReference type="RefSeq" id="XP_016457162.1">
    <property type="nucleotide sequence ID" value="XM_016601676.1"/>
</dbReference>
<reference evidence="4" key="2">
    <citation type="submission" date="2025-08" db="UniProtKB">
        <authorList>
            <consortium name="RefSeq"/>
        </authorList>
    </citation>
    <scope>IDENTIFICATION</scope>
    <source>
        <tissue evidence="4">Leaf</tissue>
    </source>
</reference>
<dbReference type="STRING" id="4097.A0A1S3YZ91"/>
<feature type="domain" description="F-box associated beta-propeller type 1" evidence="2">
    <location>
        <begin position="115"/>
        <end position="349"/>
    </location>
</feature>
<dbReference type="Pfam" id="PF00646">
    <property type="entry name" value="F-box"/>
    <property type="match status" value="1"/>
</dbReference>
<gene>
    <name evidence="4" type="primary">LOC107781051</name>
</gene>
<protein>
    <submittedName>
        <fullName evidence="4">F-box protein CPR1-like</fullName>
    </submittedName>
    <submittedName>
        <fullName evidence="4">F-box protein CPR30-like</fullName>
    </submittedName>
</protein>
<dbReference type="PANTHER" id="PTHR31672:SF13">
    <property type="entry name" value="F-BOX PROTEIN CPR30-LIKE"/>
    <property type="match status" value="1"/>
</dbReference>